<dbReference type="PROSITE" id="PS50995">
    <property type="entry name" value="HTH_MARR_2"/>
    <property type="match status" value="1"/>
</dbReference>
<dbReference type="EMBL" id="JAROAV010000021">
    <property type="protein sequence ID" value="MDF8263792.1"/>
    <property type="molecule type" value="Genomic_DNA"/>
</dbReference>
<evidence type="ECO:0000259" key="1">
    <source>
        <dbReference type="PROSITE" id="PS50995"/>
    </source>
</evidence>
<dbReference type="InterPro" id="IPR039422">
    <property type="entry name" value="MarR/SlyA-like"/>
</dbReference>
<comment type="caution">
    <text evidence="2">The sequence shown here is derived from an EMBL/GenBank/DDBJ whole genome shotgun (WGS) entry which is preliminary data.</text>
</comment>
<organism evidence="2 3">
    <name type="scientific">Luteipulveratus flavus</name>
    <dbReference type="NCBI Taxonomy" id="3031728"/>
    <lineage>
        <taxon>Bacteria</taxon>
        <taxon>Bacillati</taxon>
        <taxon>Actinomycetota</taxon>
        <taxon>Actinomycetes</taxon>
        <taxon>Micrococcales</taxon>
        <taxon>Dermacoccaceae</taxon>
        <taxon>Luteipulveratus</taxon>
    </lineage>
</organism>
<dbReference type="InterPro" id="IPR036390">
    <property type="entry name" value="WH_DNA-bd_sf"/>
</dbReference>
<feature type="domain" description="HTH marR-type" evidence="1">
    <location>
        <begin position="30"/>
        <end position="169"/>
    </location>
</feature>
<dbReference type="RefSeq" id="WP_277191442.1">
    <property type="nucleotide sequence ID" value="NZ_JAROAV010000021.1"/>
</dbReference>
<dbReference type="PANTHER" id="PTHR33164:SF104">
    <property type="entry name" value="TRANSCRIPTIONAL REGULATORY PROTEIN"/>
    <property type="match status" value="1"/>
</dbReference>
<dbReference type="PRINTS" id="PR00598">
    <property type="entry name" value="HTHMARR"/>
</dbReference>
<dbReference type="SMART" id="SM00347">
    <property type="entry name" value="HTH_MARR"/>
    <property type="match status" value="1"/>
</dbReference>
<dbReference type="SUPFAM" id="SSF46785">
    <property type="entry name" value="Winged helix' DNA-binding domain"/>
    <property type="match status" value="1"/>
</dbReference>
<reference evidence="2 3" key="1">
    <citation type="submission" date="2023-03" db="EMBL/GenBank/DDBJ databases">
        <title>YIM 133296 draft genome.</title>
        <authorList>
            <person name="Xiong L."/>
        </authorList>
    </citation>
    <scope>NUCLEOTIDE SEQUENCE [LARGE SCALE GENOMIC DNA]</scope>
    <source>
        <strain evidence="2 3">YIM 133296</strain>
    </source>
</reference>
<dbReference type="Proteomes" id="UP001528912">
    <property type="component" value="Unassembled WGS sequence"/>
</dbReference>
<evidence type="ECO:0000313" key="2">
    <source>
        <dbReference type="EMBL" id="MDF8263792.1"/>
    </source>
</evidence>
<keyword evidence="3" id="KW-1185">Reference proteome</keyword>
<dbReference type="InterPro" id="IPR036388">
    <property type="entry name" value="WH-like_DNA-bd_sf"/>
</dbReference>
<proteinExistence type="predicted"/>
<dbReference type="Pfam" id="PF12802">
    <property type="entry name" value="MarR_2"/>
    <property type="match status" value="1"/>
</dbReference>
<dbReference type="PANTHER" id="PTHR33164">
    <property type="entry name" value="TRANSCRIPTIONAL REGULATOR, MARR FAMILY"/>
    <property type="match status" value="1"/>
</dbReference>
<gene>
    <name evidence="2" type="ORF">P4R38_06010</name>
</gene>
<dbReference type="Gene3D" id="1.10.10.10">
    <property type="entry name" value="Winged helix-like DNA-binding domain superfamily/Winged helix DNA-binding domain"/>
    <property type="match status" value="1"/>
</dbReference>
<evidence type="ECO:0000313" key="3">
    <source>
        <dbReference type="Proteomes" id="UP001528912"/>
    </source>
</evidence>
<name>A0ABT6C633_9MICO</name>
<protein>
    <submittedName>
        <fullName evidence="2">MarR family transcriptional regulator</fullName>
    </submittedName>
</protein>
<accession>A0ABT6C633</accession>
<dbReference type="InterPro" id="IPR000835">
    <property type="entry name" value="HTH_MarR-typ"/>
</dbReference>
<sequence>MSTTPTQGTDLADEHVERWARLFTDEDGFDREVEGALVRMDKMIQLSDGRLRDLLSDDPLSHEEFKTLHHLLGSDDQGKAATPAQLADRVGITRAGMTSRIDRLVARGMVTRREDPDDRRSILIEATPAGREAWDRVVHDWAAQEKALFRGLTITEITRLNALLRKAFLAHD</sequence>